<evidence type="ECO:0000256" key="1">
    <source>
        <dbReference type="ARBA" id="ARBA00007283"/>
    </source>
</evidence>
<sequence>MDPNCSCVTCGSCTYKECRCTSCKKQLLSYCSTGCAKCARVVSAKRHQTSTGSVRNVWRALLPCAHRVMCANLHFFP</sequence>
<name>A0A8C6ACQ5_MARMA</name>
<keyword evidence="6" id="KW-1185">Reference proteome</keyword>
<dbReference type="InterPro" id="IPR000006">
    <property type="entry name" value="Metalthion_vert"/>
</dbReference>
<accession>A0A8C6ACQ5</accession>
<evidence type="ECO:0000313" key="5">
    <source>
        <dbReference type="Ensembl" id="ENSMMMP00000026566.1"/>
    </source>
</evidence>
<dbReference type="SUPFAM" id="SSF57868">
    <property type="entry name" value="Metallothionein"/>
    <property type="match status" value="1"/>
</dbReference>
<comment type="function">
    <text evidence="4">Metallothioneins have a high content of cysteine residues that bind various heavy metals.</text>
</comment>
<dbReference type="InterPro" id="IPR017854">
    <property type="entry name" value="Metalthion_dom_sf"/>
</dbReference>
<protein>
    <recommendedName>
        <fullName evidence="4">Metallothionein</fullName>
    </recommendedName>
</protein>
<proteinExistence type="inferred from homology"/>
<keyword evidence="2 4" id="KW-0479">Metal-binding</keyword>
<evidence type="ECO:0000256" key="3">
    <source>
        <dbReference type="ARBA" id="ARBA00022851"/>
    </source>
</evidence>
<dbReference type="Ensembl" id="ENSMMMT00000030064.1">
    <property type="protein sequence ID" value="ENSMMMP00000026566.1"/>
    <property type="gene ID" value="ENSMMMG00000023269.1"/>
</dbReference>
<dbReference type="GO" id="GO:0046872">
    <property type="term" value="F:metal ion binding"/>
    <property type="evidence" value="ECO:0007669"/>
    <property type="project" value="UniProtKB-KW"/>
</dbReference>
<dbReference type="InterPro" id="IPR023587">
    <property type="entry name" value="Metalthion_dom_sf_vert"/>
</dbReference>
<evidence type="ECO:0000256" key="2">
    <source>
        <dbReference type="ARBA" id="ARBA00022723"/>
    </source>
</evidence>
<evidence type="ECO:0000313" key="6">
    <source>
        <dbReference type="Proteomes" id="UP000694407"/>
    </source>
</evidence>
<dbReference type="Pfam" id="PF00131">
    <property type="entry name" value="Metallothio"/>
    <property type="match status" value="1"/>
</dbReference>
<reference evidence="5" key="1">
    <citation type="submission" date="2025-08" db="UniProtKB">
        <authorList>
            <consortium name="Ensembl"/>
        </authorList>
    </citation>
    <scope>IDENTIFICATION</scope>
</reference>
<evidence type="ECO:0000256" key="4">
    <source>
        <dbReference type="RuleBase" id="RU000621"/>
    </source>
</evidence>
<dbReference type="Proteomes" id="UP000694407">
    <property type="component" value="Unplaced"/>
</dbReference>
<reference evidence="5" key="2">
    <citation type="submission" date="2025-09" db="UniProtKB">
        <authorList>
            <consortium name="Ensembl"/>
        </authorList>
    </citation>
    <scope>IDENTIFICATION</scope>
</reference>
<dbReference type="Gene3D" id="4.10.10.10">
    <property type="entry name" value="Metallothionein Isoform II"/>
    <property type="match status" value="1"/>
</dbReference>
<organism evidence="5 6">
    <name type="scientific">Marmota marmota marmota</name>
    <name type="common">Alpine marmot</name>
    <dbReference type="NCBI Taxonomy" id="9994"/>
    <lineage>
        <taxon>Eukaryota</taxon>
        <taxon>Metazoa</taxon>
        <taxon>Chordata</taxon>
        <taxon>Craniata</taxon>
        <taxon>Vertebrata</taxon>
        <taxon>Euteleostomi</taxon>
        <taxon>Mammalia</taxon>
        <taxon>Eutheria</taxon>
        <taxon>Euarchontoglires</taxon>
        <taxon>Glires</taxon>
        <taxon>Rodentia</taxon>
        <taxon>Sciuromorpha</taxon>
        <taxon>Sciuridae</taxon>
        <taxon>Xerinae</taxon>
        <taxon>Marmotini</taxon>
        <taxon>Marmota</taxon>
    </lineage>
</organism>
<dbReference type="AlphaFoldDB" id="A0A8C6ACQ5"/>
<comment type="similarity">
    <text evidence="1 4">Belongs to the metallothionein superfamily. Type 1 family.</text>
</comment>
<keyword evidence="3 4" id="KW-0480">Metal-thiolate cluster</keyword>